<proteinExistence type="predicted"/>
<keyword evidence="3" id="KW-1185">Reference proteome</keyword>
<organism evidence="2 3">
    <name type="scientific">Glycomyces niveus</name>
    <dbReference type="NCBI Taxonomy" id="2820287"/>
    <lineage>
        <taxon>Bacteria</taxon>
        <taxon>Bacillati</taxon>
        <taxon>Actinomycetota</taxon>
        <taxon>Actinomycetes</taxon>
        <taxon>Glycomycetales</taxon>
        <taxon>Glycomycetaceae</taxon>
        <taxon>Glycomyces</taxon>
    </lineage>
</organism>
<comment type="caution">
    <text evidence="2">The sequence shown here is derived from an EMBL/GenBank/DDBJ whole genome shotgun (WGS) entry which is preliminary data.</text>
</comment>
<accession>A0ABS3U8P6</accession>
<sequence>MSITAGSVAAAALGIATIAVLWRLSRDLRRGRGEHAAETPRPALVLTAAGAVVAALGAALVLADPWDTADAVTIGTVLGGPAIALVGDLVAERATTGRIVASRIIALACLAVLALIAFALPALVLAALAFAALLLLALAAAGWFRLPAMDVDDQR</sequence>
<evidence type="ECO:0000256" key="1">
    <source>
        <dbReference type="SAM" id="Phobius"/>
    </source>
</evidence>
<evidence type="ECO:0000313" key="3">
    <source>
        <dbReference type="Proteomes" id="UP000681341"/>
    </source>
</evidence>
<feature type="transmembrane region" description="Helical" evidence="1">
    <location>
        <begin position="126"/>
        <end position="146"/>
    </location>
</feature>
<feature type="transmembrane region" description="Helical" evidence="1">
    <location>
        <begin position="43"/>
        <end position="63"/>
    </location>
</feature>
<keyword evidence="1" id="KW-0812">Transmembrane</keyword>
<feature type="transmembrane region" description="Helical" evidence="1">
    <location>
        <begin position="6"/>
        <end position="22"/>
    </location>
</feature>
<dbReference type="Proteomes" id="UP000681341">
    <property type="component" value="Unassembled WGS sequence"/>
</dbReference>
<feature type="transmembrane region" description="Helical" evidence="1">
    <location>
        <begin position="69"/>
        <end position="91"/>
    </location>
</feature>
<feature type="transmembrane region" description="Helical" evidence="1">
    <location>
        <begin position="100"/>
        <end position="120"/>
    </location>
</feature>
<reference evidence="2 3" key="1">
    <citation type="submission" date="2021-03" db="EMBL/GenBank/DDBJ databases">
        <title>Glycomyces sp. nov., a novel actinomycete isolated from soil.</title>
        <authorList>
            <person name="Yang X."/>
            <person name="Xu X."/>
        </authorList>
    </citation>
    <scope>NUCLEOTIDE SEQUENCE [LARGE SCALE GENOMIC DNA]</scope>
    <source>
        <strain evidence="2 3">NEAU-S30</strain>
    </source>
</reference>
<evidence type="ECO:0000313" key="2">
    <source>
        <dbReference type="EMBL" id="MBO3735113.1"/>
    </source>
</evidence>
<gene>
    <name evidence="2" type="ORF">J5V16_19960</name>
</gene>
<dbReference type="RefSeq" id="WP_208498742.1">
    <property type="nucleotide sequence ID" value="NZ_JAGFNP010000013.1"/>
</dbReference>
<protein>
    <submittedName>
        <fullName evidence="2">Low temperature requirement protein A</fullName>
    </submittedName>
</protein>
<name>A0ABS3U8P6_9ACTN</name>
<keyword evidence="1" id="KW-1133">Transmembrane helix</keyword>
<dbReference type="EMBL" id="JAGFNP010000013">
    <property type="protein sequence ID" value="MBO3735113.1"/>
    <property type="molecule type" value="Genomic_DNA"/>
</dbReference>
<keyword evidence="1" id="KW-0472">Membrane</keyword>